<proteinExistence type="predicted"/>
<sequence>MSRWPIYDRASKTFPLYSRANVGEIFPDPISPLNASVGFQANLSPAWDDAFVACRVWDHDLYDKEVEHNNLPAFGSYLYINMSLMRLFGVRVPGMTPEAVDLQYFGDMPGIPSYESEKRDFDENPEFSAKAGEWLADEVLGATDLAAYDDDRRTVDEIRKNRPDLSALTDAELVERLTSFGDVFRPMLRRHMEASLKCGVGLGAVAQIAEAVGRPELSLTLVAGIGDVDSTGPSTGMWELSRLAREGKVAELFDSVPMTELHERLKASDDPEVAAFTAKLDVFLSEWDFRGQSEWEIRAKTWGIDPTPVLSTVDRMRGVPDEESPAAKNAERVAQREEATAQVREALAGDAEALAQFEAALHGAALWLRGRERSRTACAKLIHELRLPALELGRRHHAAGALRSPLQIFMLFGDELPKFLERPGDFTEVLEERERVYEDLFDREPPFVVVGRPDPVETWPRRSEKSVDGVEAGTVIQGVPGCGGVARGRARVITSPDDPTALEPGEILVAPITDPSWTPLFVPAAAVVVDVGAPFSHAAIVSRELGIPCVVSATQASSRIKDGALIEVDGTTATVTVIEP</sequence>
<dbReference type="PANTHER" id="PTHR43615">
    <property type="entry name" value="PHOSPHOENOLPYRUVATE SYNTHASE-RELATED"/>
    <property type="match status" value="1"/>
</dbReference>
<dbReference type="RefSeq" id="WP_141966136.1">
    <property type="nucleotide sequence ID" value="NZ_VFPO01000001.1"/>
</dbReference>
<organism evidence="2 3">
    <name type="scientific">Actinomadura hallensis</name>
    <dbReference type="NCBI Taxonomy" id="337895"/>
    <lineage>
        <taxon>Bacteria</taxon>
        <taxon>Bacillati</taxon>
        <taxon>Actinomycetota</taxon>
        <taxon>Actinomycetes</taxon>
        <taxon>Streptosporangiales</taxon>
        <taxon>Thermomonosporaceae</taxon>
        <taxon>Actinomadura</taxon>
    </lineage>
</organism>
<dbReference type="AlphaFoldDB" id="A0A543I914"/>
<evidence type="ECO:0000313" key="2">
    <source>
        <dbReference type="EMBL" id="TQM67081.1"/>
    </source>
</evidence>
<accession>A0A543I914</accession>
<keyword evidence="3" id="KW-1185">Reference proteome</keyword>
<protein>
    <submittedName>
        <fullName evidence="2">Pyruvate,water dikinase</fullName>
    </submittedName>
</protein>
<keyword evidence="2" id="KW-0670">Pyruvate</keyword>
<dbReference type="SUPFAM" id="SSF52009">
    <property type="entry name" value="Phosphohistidine domain"/>
    <property type="match status" value="1"/>
</dbReference>
<dbReference type="PANTHER" id="PTHR43615:SF1">
    <property type="entry name" value="PPDK_N DOMAIN-CONTAINING PROTEIN"/>
    <property type="match status" value="1"/>
</dbReference>
<dbReference type="Proteomes" id="UP000316706">
    <property type="component" value="Unassembled WGS sequence"/>
</dbReference>
<reference evidence="2 3" key="1">
    <citation type="submission" date="2019-06" db="EMBL/GenBank/DDBJ databases">
        <title>Sequencing the genomes of 1000 actinobacteria strains.</title>
        <authorList>
            <person name="Klenk H.-P."/>
        </authorList>
    </citation>
    <scope>NUCLEOTIDE SEQUENCE [LARGE SCALE GENOMIC DNA]</scope>
    <source>
        <strain evidence="2 3">DSM 45043</strain>
    </source>
</reference>
<dbReference type="Gene3D" id="3.50.30.10">
    <property type="entry name" value="Phosphohistidine domain"/>
    <property type="match status" value="1"/>
</dbReference>
<evidence type="ECO:0000313" key="3">
    <source>
        <dbReference type="Proteomes" id="UP000316706"/>
    </source>
</evidence>
<keyword evidence="2" id="KW-0418">Kinase</keyword>
<dbReference type="Pfam" id="PF00391">
    <property type="entry name" value="PEP-utilizers"/>
    <property type="match status" value="1"/>
</dbReference>
<comment type="caution">
    <text evidence="2">The sequence shown here is derived from an EMBL/GenBank/DDBJ whole genome shotgun (WGS) entry which is preliminary data.</text>
</comment>
<keyword evidence="2" id="KW-0808">Transferase</keyword>
<dbReference type="GO" id="GO:0016301">
    <property type="term" value="F:kinase activity"/>
    <property type="evidence" value="ECO:0007669"/>
    <property type="project" value="UniProtKB-KW"/>
</dbReference>
<dbReference type="OrthoDB" id="9765468at2"/>
<gene>
    <name evidence="2" type="ORF">FHX41_0679</name>
</gene>
<dbReference type="InterPro" id="IPR036637">
    <property type="entry name" value="Phosphohistidine_dom_sf"/>
</dbReference>
<name>A0A543I914_9ACTN</name>
<evidence type="ECO:0000259" key="1">
    <source>
        <dbReference type="Pfam" id="PF00391"/>
    </source>
</evidence>
<dbReference type="EMBL" id="VFPO01000001">
    <property type="protein sequence ID" value="TQM67081.1"/>
    <property type="molecule type" value="Genomic_DNA"/>
</dbReference>
<feature type="domain" description="PEP-utilising enzyme mobile" evidence="1">
    <location>
        <begin position="503"/>
        <end position="572"/>
    </location>
</feature>
<dbReference type="InterPro" id="IPR008279">
    <property type="entry name" value="PEP-util_enz_mobile_dom"/>
</dbReference>
<dbReference type="InterPro" id="IPR051549">
    <property type="entry name" value="PEP_Utilizing_Enz"/>
</dbReference>